<dbReference type="Proteomes" id="UP001419268">
    <property type="component" value="Unassembled WGS sequence"/>
</dbReference>
<gene>
    <name evidence="1" type="ORF">Scep_007911</name>
</gene>
<accession>A0AAP0PNP1</accession>
<proteinExistence type="predicted"/>
<evidence type="ECO:0000313" key="1">
    <source>
        <dbReference type="EMBL" id="KAK9149154.1"/>
    </source>
</evidence>
<sequence length="91" mass="9841">MTPHPSIVLCTSKCIITYLKMIVDGLDIVVFIWSGSVVSNAQEACINHSCVPRDASLPVSRCITQCMCSGSVHFGGVVRGSDWIKPSLFLI</sequence>
<reference evidence="1 2" key="1">
    <citation type="submission" date="2024-01" db="EMBL/GenBank/DDBJ databases">
        <title>Genome assemblies of Stephania.</title>
        <authorList>
            <person name="Yang L."/>
        </authorList>
    </citation>
    <scope>NUCLEOTIDE SEQUENCE [LARGE SCALE GENOMIC DNA]</scope>
    <source>
        <strain evidence="1">JXDWG</strain>
        <tissue evidence="1">Leaf</tissue>
    </source>
</reference>
<organism evidence="1 2">
    <name type="scientific">Stephania cephalantha</name>
    <dbReference type="NCBI Taxonomy" id="152367"/>
    <lineage>
        <taxon>Eukaryota</taxon>
        <taxon>Viridiplantae</taxon>
        <taxon>Streptophyta</taxon>
        <taxon>Embryophyta</taxon>
        <taxon>Tracheophyta</taxon>
        <taxon>Spermatophyta</taxon>
        <taxon>Magnoliopsida</taxon>
        <taxon>Ranunculales</taxon>
        <taxon>Menispermaceae</taxon>
        <taxon>Menispermoideae</taxon>
        <taxon>Cissampelideae</taxon>
        <taxon>Stephania</taxon>
    </lineage>
</organism>
<dbReference type="AlphaFoldDB" id="A0AAP0PNP1"/>
<protein>
    <submittedName>
        <fullName evidence="1">Uncharacterized protein</fullName>
    </submittedName>
</protein>
<dbReference type="EMBL" id="JBBNAG010000003">
    <property type="protein sequence ID" value="KAK9149154.1"/>
    <property type="molecule type" value="Genomic_DNA"/>
</dbReference>
<evidence type="ECO:0000313" key="2">
    <source>
        <dbReference type="Proteomes" id="UP001419268"/>
    </source>
</evidence>
<name>A0AAP0PNP1_9MAGN</name>
<comment type="caution">
    <text evidence="1">The sequence shown here is derived from an EMBL/GenBank/DDBJ whole genome shotgun (WGS) entry which is preliminary data.</text>
</comment>
<keyword evidence="2" id="KW-1185">Reference proteome</keyword>